<keyword evidence="2" id="KW-0812">Transmembrane</keyword>
<dbReference type="AlphaFoldDB" id="A0A8J3JZ47"/>
<evidence type="ECO:0000313" key="4">
    <source>
        <dbReference type="Proteomes" id="UP000619293"/>
    </source>
</evidence>
<feature type="compositionally biased region" description="Basic and acidic residues" evidence="1">
    <location>
        <begin position="130"/>
        <end position="143"/>
    </location>
</feature>
<feature type="compositionally biased region" description="Polar residues" evidence="1">
    <location>
        <begin position="175"/>
        <end position="193"/>
    </location>
</feature>
<evidence type="ECO:0000256" key="2">
    <source>
        <dbReference type="SAM" id="Phobius"/>
    </source>
</evidence>
<keyword evidence="2" id="KW-1133">Transmembrane helix</keyword>
<feature type="transmembrane region" description="Helical" evidence="2">
    <location>
        <begin position="38"/>
        <end position="56"/>
    </location>
</feature>
<feature type="compositionally biased region" description="Gly residues" evidence="1">
    <location>
        <begin position="157"/>
        <end position="166"/>
    </location>
</feature>
<accession>A0A8J3JZ47</accession>
<evidence type="ECO:0000256" key="1">
    <source>
        <dbReference type="SAM" id="MobiDB-lite"/>
    </source>
</evidence>
<reference evidence="3 4" key="1">
    <citation type="submission" date="2021-01" db="EMBL/GenBank/DDBJ databases">
        <title>Whole genome shotgun sequence of Catellatospora chokoriensis NBRC 107358.</title>
        <authorList>
            <person name="Komaki H."/>
            <person name="Tamura T."/>
        </authorList>
    </citation>
    <scope>NUCLEOTIDE SEQUENCE [LARGE SCALE GENOMIC DNA]</scope>
    <source>
        <strain evidence="3 4">NBRC 107358</strain>
    </source>
</reference>
<dbReference type="RefSeq" id="WP_373311627.1">
    <property type="nucleotide sequence ID" value="NZ_BAAALB010000014.1"/>
</dbReference>
<dbReference type="EMBL" id="BONG01000004">
    <property type="protein sequence ID" value="GIF87588.1"/>
    <property type="molecule type" value="Genomic_DNA"/>
</dbReference>
<organism evidence="3 4">
    <name type="scientific">Catellatospora chokoriensis</name>
    <dbReference type="NCBI Taxonomy" id="310353"/>
    <lineage>
        <taxon>Bacteria</taxon>
        <taxon>Bacillati</taxon>
        <taxon>Actinomycetota</taxon>
        <taxon>Actinomycetes</taxon>
        <taxon>Micromonosporales</taxon>
        <taxon>Micromonosporaceae</taxon>
        <taxon>Catellatospora</taxon>
    </lineage>
</organism>
<protein>
    <submittedName>
        <fullName evidence="3">Uncharacterized protein</fullName>
    </submittedName>
</protein>
<dbReference type="Proteomes" id="UP000619293">
    <property type="component" value="Unassembled WGS sequence"/>
</dbReference>
<gene>
    <name evidence="3" type="ORF">Cch02nite_10320</name>
</gene>
<feature type="region of interest" description="Disordered" evidence="1">
    <location>
        <begin position="88"/>
        <end position="254"/>
    </location>
</feature>
<comment type="caution">
    <text evidence="3">The sequence shown here is derived from an EMBL/GenBank/DDBJ whole genome shotgun (WGS) entry which is preliminary data.</text>
</comment>
<evidence type="ECO:0000313" key="3">
    <source>
        <dbReference type="EMBL" id="GIF87588.1"/>
    </source>
</evidence>
<proteinExistence type="predicted"/>
<sequence>MTAGIRSRRAGGISPEEARNRPLYARVLGLQYVRPSNLMCFLFFEGTVALAVLLSLAELTGWWAVVVLPVSVAVMVKLNDVIAGATTRSGAPAARAERTATRSKTARRAPGQPAVRLRVAAPAETAPPPRRVERPVDDDRDPYPTRAGYGAPEGFAGWSGNGGQGSHLGRYGSGEQETYAGQNSYGEQETYAGQTDHRAQDSYAQGGYGEQEAYAGQSGDSGHGAPSQAGPDGEEPWLGAAEQRARQSAAYRYE</sequence>
<keyword evidence="4" id="KW-1185">Reference proteome</keyword>
<name>A0A8J3JZ47_9ACTN</name>
<keyword evidence="2" id="KW-0472">Membrane</keyword>